<feature type="repeat" description="Filamin" evidence="4">
    <location>
        <begin position="2849"/>
        <end position="2942"/>
    </location>
</feature>
<proteinExistence type="inferred from homology"/>
<dbReference type="SUPFAM" id="SSF47576">
    <property type="entry name" value="Calponin-homology domain, CH-domain"/>
    <property type="match status" value="2"/>
</dbReference>
<dbReference type="InterPro" id="IPR001298">
    <property type="entry name" value="Filamin/ABP280_rpt"/>
</dbReference>
<feature type="repeat" description="Filamin" evidence="4">
    <location>
        <begin position="2547"/>
        <end position="2631"/>
    </location>
</feature>
<feature type="repeat" description="Filamin" evidence="4">
    <location>
        <begin position="660"/>
        <end position="733"/>
    </location>
</feature>
<dbReference type="Gene3D" id="2.60.40.10">
    <property type="entry name" value="Immunoglobulins"/>
    <property type="match status" value="22"/>
</dbReference>
<dbReference type="CDD" id="cd21185">
    <property type="entry name" value="CH_jitterbug-like_rpt3"/>
    <property type="match status" value="1"/>
</dbReference>
<dbReference type="InterPro" id="IPR013783">
    <property type="entry name" value="Ig-like_fold"/>
</dbReference>
<feature type="repeat" description="Filamin" evidence="4">
    <location>
        <begin position="459"/>
        <end position="553"/>
    </location>
</feature>
<feature type="compositionally biased region" description="Polar residues" evidence="5">
    <location>
        <begin position="951"/>
        <end position="962"/>
    </location>
</feature>
<feature type="repeat" description="Filamin" evidence="4">
    <location>
        <begin position="1106"/>
        <end position="1196"/>
    </location>
</feature>
<feature type="repeat" description="Filamin" evidence="4">
    <location>
        <begin position="1375"/>
        <end position="1464"/>
    </location>
</feature>
<dbReference type="InterPro" id="IPR044801">
    <property type="entry name" value="Filamin"/>
</dbReference>
<feature type="domain" description="Calponin-homology (CH)" evidence="6">
    <location>
        <begin position="254"/>
        <end position="357"/>
    </location>
</feature>
<keyword evidence="8" id="KW-1185">Reference proteome</keyword>
<feature type="repeat" description="Filamin" evidence="4">
    <location>
        <begin position="1207"/>
        <end position="1283"/>
    </location>
</feature>
<feature type="compositionally biased region" description="Polar residues" evidence="5">
    <location>
        <begin position="884"/>
        <end position="897"/>
    </location>
</feature>
<dbReference type="InterPro" id="IPR036872">
    <property type="entry name" value="CH_dom_sf"/>
</dbReference>
<evidence type="ECO:0000313" key="7">
    <source>
        <dbReference type="EMBL" id="KAG5325214.1"/>
    </source>
</evidence>
<reference evidence="7" key="1">
    <citation type="submission" date="2020-02" db="EMBL/GenBank/DDBJ databases">
        <title>Relaxed selection underlies rapid genomic changes in the transitions from sociality to social parasitism in ants.</title>
        <authorList>
            <person name="Bi X."/>
        </authorList>
    </citation>
    <scope>NUCLEOTIDE SEQUENCE</scope>
    <source>
        <strain evidence="7">BGI-DK2014c</strain>
        <tissue evidence="7">Whole body</tissue>
    </source>
</reference>
<comment type="caution">
    <text evidence="7">The sequence shown here is derived from an EMBL/GenBank/DDBJ whole genome shotgun (WGS) entry which is preliminary data.</text>
</comment>
<feature type="region of interest" description="Disordered" evidence="5">
    <location>
        <begin position="1004"/>
        <end position="1026"/>
    </location>
</feature>
<dbReference type="PANTHER" id="PTHR38537">
    <property type="entry name" value="JITTERBUG, ISOFORM N"/>
    <property type="match status" value="1"/>
</dbReference>
<evidence type="ECO:0000313" key="8">
    <source>
        <dbReference type="Proteomes" id="UP000668214"/>
    </source>
</evidence>
<feature type="region of interest" description="Disordered" evidence="5">
    <location>
        <begin position="1043"/>
        <end position="1075"/>
    </location>
</feature>
<sequence length="3073" mass="331833">LLFVATVLHPLQSPGLHDPTTGDCIGELLENERGRDFHVGSVSSRTSNTHQRTAPVHRRRRSPLPTFANVVTSRSTWWNREAPVRGRANVNIPVRIPNPRMQSTEQLRPEQLVGLVARSAEGTAAKGMPIKGHEDLWVEIQANTFRNWMNEHLKHAGDVGGDPVLDLAEDFRDGTRLCALVEVLTKRRLPRWNPRPANQHHHLENVSTALQAIEADGVKLVNIGNVDIVNGNLKLILGLIWSLIVRYQIGKSKFPPRKLMLAWLKAVLPECRVNNFTTDWNSGVYLSALLDYCKPGLFPHWRQLDPNDSVYNCRKAMEISKREFDIPMVLEPDYLASPYLDELSGMTYLSYFMKEGSPGFHATLRWVNSQLSHTSIRNFTTDWNDGRALCGIVRNLGGPASPFEKLDNDPSAWEYNLQMGIDGGKKLGVEPILKAKDMADQNVEHLGVMAYAAYFQWVKPRPQASQQIAVHVDSTSARVQQPAHFKLEMLTKDVNAREVRGEIISPSGRVECRLTWNGVHGKGTFVPTEVGMHKLMVYNDGELVNGCPYYFRVLPPLTKIKSPGMDPCAIGSIVEVLVNSYGTSHDGIDVTAWSPTGRSLPCPVKEKDGVHTATFQPDETGEWSIAITHKGNHIQGGPFTCFVFDPNGIKLLDTDGAMPGQSFSFIVDARGTGGLGDVIIDIVHDKQSVPYRIEDFGHMQYRVSFVPNNDGKYRVYVYFNGSDVRGSPLSIRVGTQKGSRRSMESTSSLERSKVSSLERRMNGLNVSATEQSSPTQKMYTSTAYKSISPTQRGYSPIHQTSPTYKMSSNYVTENSATYHSTNSLNRTRSPNHINHSPVQRNMNSPSMLKETKEIYSSNTYNHRSRSPNLQSPSFIKESKDIYSSSTLNRSRSPNLSPTAHIIKESRDIYNSGSLKRSRSPTRSPMSYSATQSPVNRSFSPRTSDKDVSFNRRGSTDNGIIDTSSNVRVSSMVGGTSRRDSWDAIAKTKSLLSYGSLESLANLTNNSPTAENRDSSPNDNFLNNNYKNTQNYTAKNVSSHSATTSYSAVQKSSSPDYGVSPRYDSPRTARTHGILKNKNNNYYGKIADTTDGTTTHDRYLNNGGAVYVSSGKSTIVATGSALETLPVHRPTTFSVTGVDPNKVSATVTGPNGKTVPIQKSKLRGLTYTITAEEVGEHVIQILVNGQHIKGSPFRSQAYNARAIQVGKIPNGVVNQPVEFEIDGSRAGSGNLEILVNGGHVTSFVRALGSQRFLASFVPHESVAHLVEMTFNGEVIPGSPWRVGIMPAPKMSVIGDSIRLVPAGSPALFELSALGFSSNEIDVQIITPSKRHIPARIDEEPGRSGEFRVEFTPTEVGSHLVEVSIAGQKLPAGPLVAKVYNSSLIQVTDVPSAVVGHACQFRVDASAAGEGQLEISINEGEVPNHVQVVGGGRCLVSFTPEVAKPHYIDIKFNGEAVRGCPFVCNVSDTSRVTLSLNHLELIPVEQPASFHMGVDGSGSAELAVYVRGPNSELPVKVTGNVSSGFTAEFIPKEVGVHSISVEYNGYPVNGTPFLAKAFNADKVLIGPVARGSVGQPTHFTVDASQAGEGNLEITISACGQNIPTQVTPQGNARFSVSFVPFEACEHVINIAFNKKTVPGCPIVTRVGGDSHVTVSGQALSSAGLGRQSYLTVSNVAGSLEDLEVNVEGPNGQAVPAQVTDNKDTTCSVAFTPRVVGEHRISVSYRNIPVVGSPFSCKVYDVTAIKVKDAKRGVIGMPVTFLVETSQAGPGNLEVTVNGGRVQTSAQAQGPHTYAISFTPREPIVHTVDLRFNGEDVPGSPFNCQVSDTAKVLVTEVLEKVSVNRVATFTIEADASLGTPIVEVLSPTRESLSVHIKQNSHGTYTAGFTPKDVGDHSVEVKLSGSHVEGSPFLVKAYNADKVKVTDINSGVVGKPIFFSINASQAGAGNLEIIVAVNGKNVPNYVQSEGNAKFRVNFKPQEAAVHSLSVRFNGEPVPGSPFSCKVVGAGQATISGHNLKMSAVKRLMSFTVDPQTPSTNCDVIATPPSGIALPITIEPIDSKYSVSFVPTEIGRHNISVLVDGESIKGSPFACNIYDVTKVHVSGLTEALLGQATTFTVDAAEAGEGTLELVVSTENNTVKAEVVACARGLYDVTFVPQTMSAHYVNISFNDDNVPGSPFKCPVVSGMLHGPSIIRVSNTAYIDLDMSDLNGPVSAEVTGPDGIIIPSTLTKLSSSLYRVEVRTRHVGTYSIIFNDGHKMVSSQTLQAFDPGKVSIKEIADAVCHRPGTILVVASKEAGPGKLSVNVRAGGADVDSLVRERENGVYEIIFHPTRAAPHRIHIKYNEVHIPGSPLDVTVRGPTGGREVTATGLGLYQSCVGKVTSFTIETLGRPGKEFDVVISGPQGNAVPVRCYQHRDGNLLAEFTTNSVGTYKIDVLHGAKPVLGSPFFCQAFDAAKVKLQELGPMTISVHDHIAFKLMKADAGTADLDVTATSPSGQEISLQVTPLNDGAEMIEFSPSVPGTYMINVTYGGCSLPGTPVVCTVDAVGQARAKGEGLLSGHVGKTAHFIVTGTRSPPAVQVDGPDSVSKATIEAGANPGTWNVSYVPNEIGVFDVRVVSAGQQLPGSPWHPKIIDTRNLRVIGGWSAVCDEIGRLRLHPSNKISFDTAEAGPGEISGTVGDHLLNFEMTSSNRLKLIPPQMSSGEHRLEILFNGTPFPGAPKLALVQDLEPPVQDTSRVLLKGRGLTSAKCGEEVSFTIDGSQAGNGTPKVQLFSPTSELNVMLQHLGKKKKRQMKLANRNERDDFKYSLYKTGDSVYRASYIPLTPDPLLMTVSWNGRQLKGCPLQINVTSAADASRVICSGDGLKHGVVGQEIRSFIDTRRAGPGELTAHCVGPHKVAYCELYDHGDATFTLNVKPQEAGRHALTIKYAGEHVPGSPFTLRVSGAPDASKVRVYGPGIEHGVLATFQSRFICDTRGAGAGQLTVRVRGPKGAFRVEMQRETQKDRIILCRYDPTEPGDYRVEVRWAGVLVPGSPFPVKIVDTQDELLMLTQGGDNYSTGHHTITSWRGSQAIL</sequence>
<dbReference type="InterPro" id="IPR001715">
    <property type="entry name" value="CH_dom"/>
</dbReference>
<dbReference type="GO" id="GO:0030036">
    <property type="term" value="P:actin cytoskeleton organization"/>
    <property type="evidence" value="ECO:0007669"/>
    <property type="project" value="InterPro"/>
</dbReference>
<keyword evidence="3" id="KW-0009">Actin-binding</keyword>
<feature type="repeat" description="Filamin" evidence="4">
    <location>
        <begin position="1462"/>
        <end position="1555"/>
    </location>
</feature>
<feature type="repeat" description="Filamin" evidence="4">
    <location>
        <begin position="2356"/>
        <end position="2450"/>
    </location>
</feature>
<feature type="region of interest" description="Disordered" evidence="5">
    <location>
        <begin position="884"/>
        <end position="962"/>
    </location>
</feature>
<evidence type="ECO:0000256" key="3">
    <source>
        <dbReference type="ARBA" id="ARBA00023203"/>
    </source>
</evidence>
<feature type="repeat" description="Filamin" evidence="4">
    <location>
        <begin position="1642"/>
        <end position="1736"/>
    </location>
</feature>
<dbReference type="FunFam" id="1.10.418.10:FF:000068">
    <property type="entry name" value="Putative Filamin-A"/>
    <property type="match status" value="1"/>
</dbReference>
<feature type="non-terminal residue" evidence="7">
    <location>
        <position position="3073"/>
    </location>
</feature>
<feature type="repeat" description="Filamin" evidence="4">
    <location>
        <begin position="2729"/>
        <end position="2848"/>
    </location>
</feature>
<feature type="compositionally biased region" description="Polar residues" evidence="5">
    <location>
        <begin position="1016"/>
        <end position="1026"/>
    </location>
</feature>
<dbReference type="CDD" id="cd21229">
    <property type="entry name" value="CH_jitterbug-like_rpt2"/>
    <property type="match status" value="1"/>
</dbReference>
<evidence type="ECO:0000256" key="4">
    <source>
        <dbReference type="PROSITE-ProRule" id="PRU00087"/>
    </source>
</evidence>
<dbReference type="EMBL" id="JAANIA010000279">
    <property type="protein sequence ID" value="KAG5325214.1"/>
    <property type="molecule type" value="Genomic_DNA"/>
</dbReference>
<dbReference type="CDD" id="cd21227">
    <property type="entry name" value="CH_jitterbug-like_rpt1"/>
    <property type="match status" value="1"/>
</dbReference>
<dbReference type="PROSITE" id="PS50021">
    <property type="entry name" value="CH"/>
    <property type="match status" value="2"/>
</dbReference>
<dbReference type="FunFam" id="2.60.40.10:FF:001473">
    <property type="entry name" value="Jitterbug, isoform C"/>
    <property type="match status" value="1"/>
</dbReference>
<evidence type="ECO:0000256" key="2">
    <source>
        <dbReference type="ARBA" id="ARBA00022737"/>
    </source>
</evidence>
<feature type="non-terminal residue" evidence="7">
    <location>
        <position position="1"/>
    </location>
</feature>
<feature type="region of interest" description="Disordered" evidence="5">
    <location>
        <begin position="39"/>
        <end position="58"/>
    </location>
</feature>
<feature type="repeat" description="Filamin" evidence="4">
    <location>
        <begin position="2943"/>
        <end position="3039"/>
    </location>
</feature>
<feature type="repeat" description="Filamin" evidence="4">
    <location>
        <begin position="2448"/>
        <end position="2542"/>
    </location>
</feature>
<feature type="repeat" description="Filamin" evidence="4">
    <location>
        <begin position="1924"/>
        <end position="2002"/>
    </location>
</feature>
<evidence type="ECO:0000256" key="1">
    <source>
        <dbReference type="ARBA" id="ARBA00009238"/>
    </source>
</evidence>
<feature type="repeat" description="Filamin" evidence="4">
    <location>
        <begin position="1821"/>
        <end position="1913"/>
    </location>
</feature>
<comment type="similarity">
    <text evidence="1">Belongs to the filamin family.</text>
</comment>
<feature type="repeat" description="Filamin" evidence="4">
    <location>
        <begin position="1748"/>
        <end position="1823"/>
    </location>
</feature>
<feature type="repeat" description="Filamin" evidence="4">
    <location>
        <begin position="2255"/>
        <end position="2355"/>
    </location>
</feature>
<feature type="compositionally biased region" description="Polar residues" evidence="5">
    <location>
        <begin position="1043"/>
        <end position="1054"/>
    </location>
</feature>
<accession>A0A836JU31</accession>
<dbReference type="Pfam" id="PF00307">
    <property type="entry name" value="CH"/>
    <property type="match status" value="3"/>
</dbReference>
<dbReference type="SMART" id="SM00033">
    <property type="entry name" value="CH"/>
    <property type="match status" value="3"/>
</dbReference>
<feature type="compositionally biased region" description="Polar residues" evidence="5">
    <location>
        <begin position="908"/>
        <end position="941"/>
    </location>
</feature>
<keyword evidence="2" id="KW-0677">Repeat</keyword>
<evidence type="ECO:0000256" key="5">
    <source>
        <dbReference type="SAM" id="MobiDB-lite"/>
    </source>
</evidence>
<feature type="compositionally biased region" description="Polar residues" evidence="5">
    <location>
        <begin position="41"/>
        <end position="52"/>
    </location>
</feature>
<dbReference type="PROSITE" id="PS50194">
    <property type="entry name" value="FILAMIN_REPEAT"/>
    <property type="match status" value="22"/>
</dbReference>
<dbReference type="InterPro" id="IPR017868">
    <property type="entry name" value="Filamin/ABP280_repeat-like"/>
</dbReference>
<feature type="region of interest" description="Disordered" evidence="5">
    <location>
        <begin position="730"/>
        <end position="756"/>
    </location>
</feature>
<feature type="repeat" description="Filamin" evidence="4">
    <location>
        <begin position="1564"/>
        <end position="1644"/>
    </location>
</feature>
<feature type="repeat" description="Filamin" evidence="4">
    <location>
        <begin position="558"/>
        <end position="643"/>
    </location>
</feature>
<feature type="repeat" description="Filamin" evidence="4">
    <location>
        <begin position="2096"/>
        <end position="2181"/>
    </location>
</feature>
<feature type="repeat" description="Filamin" evidence="4">
    <location>
        <begin position="2000"/>
        <end position="2092"/>
    </location>
</feature>
<dbReference type="SUPFAM" id="SSF81296">
    <property type="entry name" value="E set domains"/>
    <property type="match status" value="22"/>
</dbReference>
<feature type="domain" description="Calponin-homology (CH)" evidence="6">
    <location>
        <begin position="139"/>
        <end position="248"/>
    </location>
</feature>
<protein>
    <submittedName>
        <fullName evidence="7">FLNA protein</fullName>
    </submittedName>
</protein>
<dbReference type="Proteomes" id="UP000668214">
    <property type="component" value="Unassembled WGS sequence"/>
</dbReference>
<dbReference type="FunFam" id="2.60.40.10:FF:001145">
    <property type="entry name" value="Jitterbug, isoform I"/>
    <property type="match status" value="3"/>
</dbReference>
<name>A0A836JU31_9HYME</name>
<dbReference type="InterPro" id="IPR001589">
    <property type="entry name" value="Actinin_actin-bd_CS"/>
</dbReference>
<dbReference type="PANTHER" id="PTHR38537:SF13">
    <property type="entry name" value="JITTERBUG, ISOFORM N"/>
    <property type="match status" value="1"/>
</dbReference>
<evidence type="ECO:0000259" key="6">
    <source>
        <dbReference type="PROSITE" id="PS50021"/>
    </source>
</evidence>
<organism evidence="7 8">
    <name type="scientific">Pseudoatta argentina</name>
    <dbReference type="NCBI Taxonomy" id="621737"/>
    <lineage>
        <taxon>Eukaryota</taxon>
        <taxon>Metazoa</taxon>
        <taxon>Ecdysozoa</taxon>
        <taxon>Arthropoda</taxon>
        <taxon>Hexapoda</taxon>
        <taxon>Insecta</taxon>
        <taxon>Pterygota</taxon>
        <taxon>Neoptera</taxon>
        <taxon>Endopterygota</taxon>
        <taxon>Hymenoptera</taxon>
        <taxon>Apocrita</taxon>
        <taxon>Aculeata</taxon>
        <taxon>Formicoidea</taxon>
        <taxon>Formicidae</taxon>
        <taxon>Myrmicinae</taxon>
        <taxon>Pseudoatta</taxon>
    </lineage>
</organism>
<dbReference type="FunFam" id="1.10.418.10:FF:000078">
    <property type="entry name" value="Putative Filamin-A"/>
    <property type="match status" value="1"/>
</dbReference>
<dbReference type="PROSITE" id="PS00019">
    <property type="entry name" value="ACTININ_1"/>
    <property type="match status" value="1"/>
</dbReference>
<feature type="region of interest" description="Disordered" evidence="5">
    <location>
        <begin position="819"/>
        <end position="846"/>
    </location>
</feature>
<dbReference type="Pfam" id="PF00630">
    <property type="entry name" value="Filamin"/>
    <property type="match status" value="21"/>
</dbReference>
<dbReference type="Gene3D" id="1.10.418.10">
    <property type="entry name" value="Calponin-like domain"/>
    <property type="match status" value="3"/>
</dbReference>
<feature type="repeat" description="Filamin" evidence="4">
    <location>
        <begin position="1281"/>
        <end position="1377"/>
    </location>
</feature>
<dbReference type="GO" id="GO:0051015">
    <property type="term" value="F:actin filament binding"/>
    <property type="evidence" value="ECO:0007669"/>
    <property type="project" value="InterPro"/>
</dbReference>
<dbReference type="SMART" id="SM00557">
    <property type="entry name" value="IG_FLMN"/>
    <property type="match status" value="22"/>
</dbReference>
<dbReference type="InterPro" id="IPR014756">
    <property type="entry name" value="Ig_E-set"/>
</dbReference>
<gene>
    <name evidence="7" type="primary">Flna</name>
    <name evidence="7" type="ORF">G6Z78_0007928</name>
</gene>